<protein>
    <submittedName>
        <fullName evidence="1">Uncharacterized protein</fullName>
    </submittedName>
</protein>
<dbReference type="AlphaFoldDB" id="A0A7X6L1X8"/>
<comment type="caution">
    <text evidence="1">The sequence shown here is derived from an EMBL/GenBank/DDBJ whole genome shotgun (WGS) entry which is preliminary data.</text>
</comment>
<reference evidence="1 2" key="1">
    <citation type="submission" date="2020-04" db="EMBL/GenBank/DDBJ databases">
        <title>MicrobeNet Type strains.</title>
        <authorList>
            <person name="Nicholson A.C."/>
        </authorList>
    </citation>
    <scope>NUCLEOTIDE SEQUENCE [LARGE SCALE GENOMIC DNA]</scope>
    <source>
        <strain evidence="1 2">DSM 44956</strain>
    </source>
</reference>
<evidence type="ECO:0000313" key="2">
    <source>
        <dbReference type="Proteomes" id="UP000540698"/>
    </source>
</evidence>
<sequence length="344" mass="38173">MLRRTFLLGVSSAGIEMAIGLESVRHGFNLAVSEDISVDLDDWNEIVREYGVATGTHTATELREALLVDVMSLEVALGRSSDLAHRRQLYRIGALLSEYLAQAVGDLGLRREARRWWRTANYAADCSGDMHAMMYVRGRGAIRAIYDGQQPEIIIDEISKSDELIAHGPLHGRPSLLAARAQSFALLGRAEEAKASLVALRDTFAALPSGMTKDHSWHCWAYSEARVRFAESFVYSHLGDTRRAEEAQSAALGLYPPNNRRGPIQIELQRALCLVSAGDPSEGTAYATTMLDRLPVEHRTRYVMGLGEQVFAAVPKDQRRIASVRELHELLRDDAFRQGKALES</sequence>
<dbReference type="EMBL" id="JAAXOS010000004">
    <property type="protein sequence ID" value="NKY26324.1"/>
    <property type="molecule type" value="Genomic_DNA"/>
</dbReference>
<gene>
    <name evidence="1" type="ORF">HGB38_08845</name>
</gene>
<proteinExistence type="predicted"/>
<evidence type="ECO:0000313" key="1">
    <source>
        <dbReference type="EMBL" id="NKY26324.1"/>
    </source>
</evidence>
<name>A0A7X6L1X8_9NOCA</name>
<dbReference type="RefSeq" id="WP_157113968.1">
    <property type="nucleotide sequence ID" value="NZ_JAAXOS010000004.1"/>
</dbReference>
<dbReference type="Proteomes" id="UP000540698">
    <property type="component" value="Unassembled WGS sequence"/>
</dbReference>
<organism evidence="1 2">
    <name type="scientific">Nocardia gamkensis</name>
    <dbReference type="NCBI Taxonomy" id="352869"/>
    <lineage>
        <taxon>Bacteria</taxon>
        <taxon>Bacillati</taxon>
        <taxon>Actinomycetota</taxon>
        <taxon>Actinomycetes</taxon>
        <taxon>Mycobacteriales</taxon>
        <taxon>Nocardiaceae</taxon>
        <taxon>Nocardia</taxon>
    </lineage>
</organism>
<keyword evidence="2" id="KW-1185">Reference proteome</keyword>
<accession>A0A7X6L1X8</accession>